<dbReference type="RefSeq" id="WP_015178851.1">
    <property type="nucleotide sequence ID" value="NC_019729.1"/>
</dbReference>
<dbReference type="EMBL" id="CP003614">
    <property type="protein sequence ID" value="AFZ09643.1"/>
    <property type="molecule type" value="Genomic_DNA"/>
</dbReference>
<dbReference type="AlphaFoldDB" id="K9VNH7"/>
<keyword evidence="2" id="KW-1185">Reference proteome</keyword>
<protein>
    <submittedName>
        <fullName evidence="1">Uncharacterized protein</fullName>
    </submittedName>
</protein>
<sequence length="100" mass="11114">MNVASQQLPNLTAKTKSEALVIIADSGFVFKTKTEGGYETFEHPDGSLIHIRPAGEIVRTGPKIKNDRGKSYRRRYDQFGNHIQFIPGSNTHSTGENIIL</sequence>
<dbReference type="OrthoDB" id="462865at2"/>
<dbReference type="KEGG" id="oni:Osc7112_5407"/>
<dbReference type="eggNOG" id="ENOG502ZXMY">
    <property type="taxonomic scope" value="Bacteria"/>
</dbReference>
<name>K9VNH7_9CYAN</name>
<dbReference type="STRING" id="179408.Osc7112_5407"/>
<gene>
    <name evidence="1" type="ORF">Osc7112_5407</name>
</gene>
<evidence type="ECO:0000313" key="1">
    <source>
        <dbReference type="EMBL" id="AFZ09643.1"/>
    </source>
</evidence>
<proteinExistence type="predicted"/>
<dbReference type="Proteomes" id="UP000010478">
    <property type="component" value="Chromosome"/>
</dbReference>
<organism evidence="1 2">
    <name type="scientific">Phormidium nigroviride PCC 7112</name>
    <dbReference type="NCBI Taxonomy" id="179408"/>
    <lineage>
        <taxon>Bacteria</taxon>
        <taxon>Bacillati</taxon>
        <taxon>Cyanobacteriota</taxon>
        <taxon>Cyanophyceae</taxon>
        <taxon>Oscillatoriophycideae</taxon>
        <taxon>Oscillatoriales</taxon>
        <taxon>Oscillatoriaceae</taxon>
        <taxon>Phormidium</taxon>
    </lineage>
</organism>
<evidence type="ECO:0000313" key="2">
    <source>
        <dbReference type="Proteomes" id="UP000010478"/>
    </source>
</evidence>
<accession>K9VNH7</accession>
<dbReference type="HOGENOM" id="CLU_2303079_0_0_3"/>
<reference evidence="1 2" key="1">
    <citation type="submission" date="2012-05" db="EMBL/GenBank/DDBJ databases">
        <title>Finished chromosome of genome of Oscillatoria sp. PCC 7112.</title>
        <authorList>
            <consortium name="US DOE Joint Genome Institute"/>
            <person name="Gugger M."/>
            <person name="Coursin T."/>
            <person name="Rippka R."/>
            <person name="Tandeau De Marsac N."/>
            <person name="Huntemann M."/>
            <person name="Wei C.-L."/>
            <person name="Han J."/>
            <person name="Detter J.C."/>
            <person name="Han C."/>
            <person name="Tapia R."/>
            <person name="Davenport K."/>
            <person name="Daligault H."/>
            <person name="Erkkila T."/>
            <person name="Gu W."/>
            <person name="Munk A.C.C."/>
            <person name="Teshima H."/>
            <person name="Xu Y."/>
            <person name="Chain P."/>
            <person name="Chen A."/>
            <person name="Krypides N."/>
            <person name="Mavromatis K."/>
            <person name="Markowitz V."/>
            <person name="Szeto E."/>
            <person name="Ivanova N."/>
            <person name="Mikhailova N."/>
            <person name="Ovchinnikova G."/>
            <person name="Pagani I."/>
            <person name="Pati A."/>
            <person name="Goodwin L."/>
            <person name="Peters L."/>
            <person name="Pitluck S."/>
            <person name="Woyke T."/>
            <person name="Kerfeld C."/>
        </authorList>
    </citation>
    <scope>NUCLEOTIDE SEQUENCE [LARGE SCALE GENOMIC DNA]</scope>
    <source>
        <strain evidence="1 2">PCC 7112</strain>
    </source>
</reference>